<proteinExistence type="predicted"/>
<dbReference type="Proteomes" id="UP000622890">
    <property type="component" value="Unassembled WGS sequence"/>
</dbReference>
<keyword evidence="1" id="KW-0812">Transmembrane</keyword>
<feature type="transmembrane region" description="Helical" evidence="1">
    <location>
        <begin position="58"/>
        <end position="80"/>
    </location>
</feature>
<evidence type="ECO:0000313" key="4">
    <source>
        <dbReference type="Proteomes" id="UP000622890"/>
    </source>
</evidence>
<comment type="caution">
    <text evidence="3">The sequence shown here is derived from an EMBL/GenBank/DDBJ whole genome shotgun (WGS) entry which is preliminary data.</text>
</comment>
<reference evidence="3" key="1">
    <citation type="submission" date="2021-01" db="EMBL/GenBank/DDBJ databases">
        <title>Genome sequence of strain Noviherbaspirillum sp. DKR-6.</title>
        <authorList>
            <person name="Chaudhary D.K."/>
        </authorList>
    </citation>
    <scope>NUCLEOTIDE SEQUENCE</scope>
    <source>
        <strain evidence="3">DKR-6</strain>
    </source>
</reference>
<gene>
    <name evidence="3" type="ORF">JJB74_21845</name>
</gene>
<dbReference type="RefSeq" id="WP_200595433.1">
    <property type="nucleotide sequence ID" value="NZ_JAEPBG010000011.1"/>
</dbReference>
<keyword evidence="1" id="KW-1133">Transmembrane helix</keyword>
<feature type="domain" description="HPP transmembrane region" evidence="2">
    <location>
        <begin position="173"/>
        <end position="307"/>
    </location>
</feature>
<feature type="transmembrane region" description="Helical" evidence="1">
    <location>
        <begin position="287"/>
        <end position="307"/>
    </location>
</feature>
<dbReference type="EMBL" id="JAEPBG010000011">
    <property type="protein sequence ID" value="MBK4737273.1"/>
    <property type="molecule type" value="Genomic_DNA"/>
</dbReference>
<evidence type="ECO:0000313" key="3">
    <source>
        <dbReference type="EMBL" id="MBK4737273.1"/>
    </source>
</evidence>
<dbReference type="AlphaFoldDB" id="A0A934T2Z4"/>
<sequence length="324" mass="34098">MTRTLREDSILWLLLPIAYLSALSKGSAVTGATFLMFPELAALAFDMFAKPDGAWAKSPAMVAITPVLTALCGIGIARLLPYGPWSIALCIASALLVIRVLQSPVAPAISAAVLPLSLGVTSWSYPPSIGIGTVGLACLSMLTRHFRVTKPEKAPSLSIDEKGDETRQPRHRYGWAAVFVAFIAIAYTTGQATGMRFILFPPLVVVAYVMLAHADVCPWAQRPLALPLACTIAAAAGVCVVGLLDPGPVSVAIAMAAAIASVRALRVHVPPAIAVSLLPQVIDQPDWHFIVAVAVGTVLLTAIFLAVRASRLGIVRESKIAPSR</sequence>
<feature type="transmembrane region" description="Helical" evidence="1">
    <location>
        <begin position="224"/>
        <end position="244"/>
    </location>
</feature>
<feature type="transmembrane region" description="Helical" evidence="1">
    <location>
        <begin position="172"/>
        <end position="189"/>
    </location>
</feature>
<keyword evidence="4" id="KW-1185">Reference proteome</keyword>
<feature type="transmembrane region" description="Helical" evidence="1">
    <location>
        <begin position="195"/>
        <end position="212"/>
    </location>
</feature>
<feature type="transmembrane region" description="Helical" evidence="1">
    <location>
        <begin position="87"/>
        <end position="105"/>
    </location>
</feature>
<organism evidence="3 4">
    <name type="scientific">Noviherbaspirillum pedocola</name>
    <dbReference type="NCBI Taxonomy" id="2801341"/>
    <lineage>
        <taxon>Bacteria</taxon>
        <taxon>Pseudomonadati</taxon>
        <taxon>Pseudomonadota</taxon>
        <taxon>Betaproteobacteria</taxon>
        <taxon>Burkholderiales</taxon>
        <taxon>Oxalobacteraceae</taxon>
        <taxon>Noviherbaspirillum</taxon>
    </lineage>
</organism>
<name>A0A934T2Z4_9BURK</name>
<feature type="transmembrane region" description="Helical" evidence="1">
    <location>
        <begin position="125"/>
        <end position="143"/>
    </location>
</feature>
<accession>A0A934T2Z4</accession>
<protein>
    <submittedName>
        <fullName evidence="3">HPP family protein</fullName>
    </submittedName>
</protein>
<keyword evidence="1" id="KW-0472">Membrane</keyword>
<dbReference type="Pfam" id="PF04982">
    <property type="entry name" value="TM_HPP"/>
    <property type="match status" value="1"/>
</dbReference>
<dbReference type="InterPro" id="IPR058581">
    <property type="entry name" value="TM_HPP"/>
</dbReference>
<evidence type="ECO:0000256" key="1">
    <source>
        <dbReference type="SAM" id="Phobius"/>
    </source>
</evidence>
<feature type="transmembrane region" description="Helical" evidence="1">
    <location>
        <begin position="12"/>
        <end position="38"/>
    </location>
</feature>
<evidence type="ECO:0000259" key="2">
    <source>
        <dbReference type="Pfam" id="PF04982"/>
    </source>
</evidence>